<dbReference type="InterPro" id="IPR018063">
    <property type="entry name" value="SAM_MeTrfase_RsmI_CS"/>
</dbReference>
<evidence type="ECO:0000256" key="5">
    <source>
        <dbReference type="ARBA" id="ARBA00022691"/>
    </source>
</evidence>
<gene>
    <name evidence="6 8" type="primary">rsmI</name>
    <name evidence="8" type="ORF">DRP53_04580</name>
</gene>
<evidence type="ECO:0000256" key="3">
    <source>
        <dbReference type="ARBA" id="ARBA00022603"/>
    </source>
</evidence>
<dbReference type="PANTHER" id="PTHR46111">
    <property type="entry name" value="RIBOSOMAL RNA SMALL SUBUNIT METHYLTRANSFERASE I"/>
    <property type="match status" value="1"/>
</dbReference>
<dbReference type="NCBIfam" id="TIGR00096">
    <property type="entry name" value="16S rRNA (cytidine(1402)-2'-O)-methyltransferase"/>
    <property type="match status" value="1"/>
</dbReference>
<comment type="subcellular location">
    <subcellularLocation>
        <location evidence="6">Cytoplasm</location>
    </subcellularLocation>
</comment>
<keyword evidence="5 6" id="KW-0949">S-adenosyl-L-methionine</keyword>
<organism evidence="8 9">
    <name type="scientific">candidate division WOR-3 bacterium</name>
    <dbReference type="NCBI Taxonomy" id="2052148"/>
    <lineage>
        <taxon>Bacteria</taxon>
        <taxon>Bacteria division WOR-3</taxon>
    </lineage>
</organism>
<dbReference type="PROSITE" id="PS01296">
    <property type="entry name" value="RSMI"/>
    <property type="match status" value="1"/>
</dbReference>
<evidence type="ECO:0000313" key="9">
    <source>
        <dbReference type="Proteomes" id="UP000268469"/>
    </source>
</evidence>
<dbReference type="GO" id="GO:0070677">
    <property type="term" value="F:rRNA (cytosine-2'-O-)-methyltransferase activity"/>
    <property type="evidence" value="ECO:0007669"/>
    <property type="project" value="UniProtKB-UniRule"/>
</dbReference>
<dbReference type="AlphaFoldDB" id="A0A660SKU1"/>
<evidence type="ECO:0000256" key="1">
    <source>
        <dbReference type="ARBA" id="ARBA00022490"/>
    </source>
</evidence>
<comment type="caution">
    <text evidence="8">The sequence shown here is derived from an EMBL/GenBank/DDBJ whole genome shotgun (WGS) entry which is preliminary data.</text>
</comment>
<dbReference type="CDD" id="cd11648">
    <property type="entry name" value="RsmI"/>
    <property type="match status" value="1"/>
</dbReference>
<dbReference type="EC" id="2.1.1.198" evidence="6"/>
<dbReference type="EMBL" id="QNBE01000035">
    <property type="protein sequence ID" value="RKX70570.1"/>
    <property type="molecule type" value="Genomic_DNA"/>
</dbReference>
<dbReference type="InterPro" id="IPR000878">
    <property type="entry name" value="4pyrrol_Mease"/>
</dbReference>
<comment type="function">
    <text evidence="6">Catalyzes the 2'-O-methylation of the ribose of cytidine 1402 (C1402) in 16S rRNA.</text>
</comment>
<dbReference type="Proteomes" id="UP000268469">
    <property type="component" value="Unassembled WGS sequence"/>
</dbReference>
<dbReference type="HAMAP" id="MF_01877">
    <property type="entry name" value="16SrRNA_methyltr_I"/>
    <property type="match status" value="1"/>
</dbReference>
<comment type="similarity">
    <text evidence="6">Belongs to the methyltransferase superfamily. RsmI family.</text>
</comment>
<accession>A0A660SKU1</accession>
<name>A0A660SKU1_UNCW3</name>
<dbReference type="Gene3D" id="3.30.950.10">
    <property type="entry name" value="Methyltransferase, Cobalt-precorrin-4 Transmethylase, Domain 2"/>
    <property type="match status" value="1"/>
</dbReference>
<dbReference type="PIRSF" id="PIRSF005917">
    <property type="entry name" value="MTase_YraL"/>
    <property type="match status" value="1"/>
</dbReference>
<keyword evidence="3 6" id="KW-0489">Methyltransferase</keyword>
<dbReference type="PANTHER" id="PTHR46111:SF1">
    <property type="entry name" value="RIBOSOMAL RNA SMALL SUBUNIT METHYLTRANSFERASE I"/>
    <property type="match status" value="1"/>
</dbReference>
<comment type="catalytic activity">
    <reaction evidence="6">
        <text>cytidine(1402) in 16S rRNA + S-adenosyl-L-methionine = 2'-O-methylcytidine(1402) in 16S rRNA + S-adenosyl-L-homocysteine + H(+)</text>
        <dbReference type="Rhea" id="RHEA:42924"/>
        <dbReference type="Rhea" id="RHEA-COMP:10285"/>
        <dbReference type="Rhea" id="RHEA-COMP:10286"/>
        <dbReference type="ChEBI" id="CHEBI:15378"/>
        <dbReference type="ChEBI" id="CHEBI:57856"/>
        <dbReference type="ChEBI" id="CHEBI:59789"/>
        <dbReference type="ChEBI" id="CHEBI:74495"/>
        <dbReference type="ChEBI" id="CHEBI:82748"/>
        <dbReference type="EC" id="2.1.1.198"/>
    </reaction>
</comment>
<evidence type="ECO:0000256" key="6">
    <source>
        <dbReference type="HAMAP-Rule" id="MF_01877"/>
    </source>
</evidence>
<sequence length="225" mass="25395">MKKLYVVGTPIGNLEDITLRAIEVLRSCDLIACEDRRRTSILLHRYGIKKPLLSYHDHNKKAMTPRILARIGEGKKVALVSDAGMPGICDPGFYLIRAAIQAGVEIVPIPGPTALITALIISGLPCDRFVFEGYLHRRRGRRRKQLQALKDEPRSIICYEAPTRLLATLEDILDILGDRMMVITRELTKKFEEVLRGNVSELIEELKARKIRGELTLVIEGKDEE</sequence>
<dbReference type="InterPro" id="IPR035996">
    <property type="entry name" value="4pyrrol_Methylase_sf"/>
</dbReference>
<dbReference type="InterPro" id="IPR008189">
    <property type="entry name" value="rRNA_ssu_MeTfrase_I"/>
</dbReference>
<dbReference type="InterPro" id="IPR014776">
    <property type="entry name" value="4pyrrole_Mease_sub2"/>
</dbReference>
<keyword evidence="2 6" id="KW-0698">rRNA processing</keyword>
<protein>
    <recommendedName>
        <fullName evidence="6">Ribosomal RNA small subunit methyltransferase I</fullName>
        <ecNumber evidence="6">2.1.1.198</ecNumber>
    </recommendedName>
    <alternativeName>
        <fullName evidence="6">16S rRNA 2'-O-ribose C1402 methyltransferase</fullName>
    </alternativeName>
    <alternativeName>
        <fullName evidence="6">rRNA (cytidine-2'-O-)-methyltransferase RsmI</fullName>
    </alternativeName>
</protein>
<reference evidence="8 9" key="1">
    <citation type="submission" date="2018-06" db="EMBL/GenBank/DDBJ databases">
        <title>Extensive metabolic versatility and redundancy in microbially diverse, dynamic hydrothermal sediments.</title>
        <authorList>
            <person name="Dombrowski N."/>
            <person name="Teske A."/>
            <person name="Baker B.J."/>
        </authorList>
    </citation>
    <scope>NUCLEOTIDE SEQUENCE [LARGE SCALE GENOMIC DNA]</scope>
    <source>
        <strain evidence="8">B36_G15</strain>
    </source>
</reference>
<proteinExistence type="inferred from homology"/>
<evidence type="ECO:0000313" key="8">
    <source>
        <dbReference type="EMBL" id="RKX70570.1"/>
    </source>
</evidence>
<keyword evidence="4 6" id="KW-0808">Transferase</keyword>
<dbReference type="InterPro" id="IPR014777">
    <property type="entry name" value="4pyrrole_Mease_sub1"/>
</dbReference>
<dbReference type="FunFam" id="3.30.950.10:FF:000002">
    <property type="entry name" value="Ribosomal RNA small subunit methyltransferase I"/>
    <property type="match status" value="1"/>
</dbReference>
<evidence type="ECO:0000259" key="7">
    <source>
        <dbReference type="Pfam" id="PF00590"/>
    </source>
</evidence>
<dbReference type="FunFam" id="3.40.1010.10:FF:000007">
    <property type="entry name" value="Ribosomal RNA small subunit methyltransferase I"/>
    <property type="match status" value="1"/>
</dbReference>
<feature type="domain" description="Tetrapyrrole methylase" evidence="7">
    <location>
        <begin position="3"/>
        <end position="202"/>
    </location>
</feature>
<keyword evidence="1 6" id="KW-0963">Cytoplasm</keyword>
<evidence type="ECO:0000256" key="4">
    <source>
        <dbReference type="ARBA" id="ARBA00022679"/>
    </source>
</evidence>
<dbReference type="GO" id="GO:0005737">
    <property type="term" value="C:cytoplasm"/>
    <property type="evidence" value="ECO:0007669"/>
    <property type="project" value="UniProtKB-SubCell"/>
</dbReference>
<dbReference type="Pfam" id="PF00590">
    <property type="entry name" value="TP_methylase"/>
    <property type="match status" value="1"/>
</dbReference>
<dbReference type="SUPFAM" id="SSF53790">
    <property type="entry name" value="Tetrapyrrole methylase"/>
    <property type="match status" value="1"/>
</dbReference>
<dbReference type="Gene3D" id="3.40.1010.10">
    <property type="entry name" value="Cobalt-precorrin-4 Transmethylase, Domain 1"/>
    <property type="match status" value="1"/>
</dbReference>
<evidence type="ECO:0000256" key="2">
    <source>
        <dbReference type="ARBA" id="ARBA00022552"/>
    </source>
</evidence>